<dbReference type="SUPFAM" id="SSF50475">
    <property type="entry name" value="FMN-binding split barrel"/>
    <property type="match status" value="1"/>
</dbReference>
<dbReference type="GO" id="GO:0016491">
    <property type="term" value="F:oxidoreductase activity"/>
    <property type="evidence" value="ECO:0007669"/>
    <property type="project" value="UniProtKB-KW"/>
</dbReference>
<evidence type="ECO:0000313" key="5">
    <source>
        <dbReference type="Proteomes" id="UP001556631"/>
    </source>
</evidence>
<feature type="region of interest" description="Disordered" evidence="2">
    <location>
        <begin position="1"/>
        <end position="30"/>
    </location>
</feature>
<evidence type="ECO:0000256" key="1">
    <source>
        <dbReference type="ARBA" id="ARBA00023002"/>
    </source>
</evidence>
<sequence length="193" mass="20409">MADSVDDTVNDTPTDPAPRRVTTSGLHASGLDDSADIPELREALAALAASVVVVTATVDGVPVGFTATSFTSVSMDPPLVGVLLADSAASYDAFCRARTVAFNFLGEHQAEVAGRFATRGAEKFAELALDPCLEQGLDAAPVLADTMVTLVGEVTERVVLGDHVLLLATPRVVTPVRHEPLLYHRRSFRRLEA</sequence>
<gene>
    <name evidence="4" type="ORF">AB3X52_08410</name>
</gene>
<feature type="domain" description="Flavin reductase like" evidence="3">
    <location>
        <begin position="44"/>
        <end position="190"/>
    </location>
</feature>
<dbReference type="RefSeq" id="WP_367993213.1">
    <property type="nucleotide sequence ID" value="NZ_JBFPJR010000011.1"/>
</dbReference>
<evidence type="ECO:0000256" key="2">
    <source>
        <dbReference type="SAM" id="MobiDB-lite"/>
    </source>
</evidence>
<accession>A0ABV3T051</accession>
<dbReference type="PANTHER" id="PTHR30466">
    <property type="entry name" value="FLAVIN REDUCTASE"/>
    <property type="match status" value="1"/>
</dbReference>
<dbReference type="SMART" id="SM00903">
    <property type="entry name" value="Flavin_Reduct"/>
    <property type="match status" value="1"/>
</dbReference>
<proteinExistence type="predicted"/>
<evidence type="ECO:0000259" key="3">
    <source>
        <dbReference type="SMART" id="SM00903"/>
    </source>
</evidence>
<keyword evidence="1 4" id="KW-0560">Oxidoreductase</keyword>
<protein>
    <submittedName>
        <fullName evidence="4">Flavin reductase family protein</fullName>
        <ecNumber evidence="4">1.5.1.-</ecNumber>
    </submittedName>
</protein>
<dbReference type="Pfam" id="PF01613">
    <property type="entry name" value="Flavin_Reduct"/>
    <property type="match status" value="1"/>
</dbReference>
<dbReference type="Proteomes" id="UP001556631">
    <property type="component" value="Unassembled WGS sequence"/>
</dbReference>
<dbReference type="EMBL" id="JBFPJR010000011">
    <property type="protein sequence ID" value="MEX0427638.1"/>
    <property type="molecule type" value="Genomic_DNA"/>
</dbReference>
<dbReference type="PANTHER" id="PTHR30466:SF1">
    <property type="entry name" value="FMN REDUCTASE (NADH) RUTF"/>
    <property type="match status" value="1"/>
</dbReference>
<keyword evidence="5" id="KW-1185">Reference proteome</keyword>
<evidence type="ECO:0000313" key="4">
    <source>
        <dbReference type="EMBL" id="MEX0427638.1"/>
    </source>
</evidence>
<comment type="caution">
    <text evidence="4">The sequence shown here is derived from an EMBL/GenBank/DDBJ whole genome shotgun (WGS) entry which is preliminary data.</text>
</comment>
<name>A0ABV3T051_9ACTN</name>
<reference evidence="4 5" key="1">
    <citation type="submission" date="2024-07" db="EMBL/GenBank/DDBJ databases">
        <authorList>
            <person name="Lee S."/>
            <person name="Kang M."/>
        </authorList>
    </citation>
    <scope>NUCLEOTIDE SEQUENCE [LARGE SCALE GENOMIC DNA]</scope>
    <source>
        <strain evidence="4 5">DS6</strain>
    </source>
</reference>
<dbReference type="InterPro" id="IPR050268">
    <property type="entry name" value="NADH-dep_flavin_reductase"/>
</dbReference>
<dbReference type="Gene3D" id="2.30.110.10">
    <property type="entry name" value="Electron Transport, Fmn-binding Protein, Chain A"/>
    <property type="match status" value="1"/>
</dbReference>
<dbReference type="InterPro" id="IPR002563">
    <property type="entry name" value="Flavin_Rdtase-like_dom"/>
</dbReference>
<dbReference type="InterPro" id="IPR012349">
    <property type="entry name" value="Split_barrel_FMN-bd"/>
</dbReference>
<dbReference type="EC" id="1.5.1.-" evidence="4"/>
<organism evidence="4 5">
    <name type="scientific">Nocardioides eburneus</name>
    <dbReference type="NCBI Taxonomy" id="3231482"/>
    <lineage>
        <taxon>Bacteria</taxon>
        <taxon>Bacillati</taxon>
        <taxon>Actinomycetota</taxon>
        <taxon>Actinomycetes</taxon>
        <taxon>Propionibacteriales</taxon>
        <taxon>Nocardioidaceae</taxon>
        <taxon>Nocardioides</taxon>
    </lineage>
</organism>